<dbReference type="RefSeq" id="WP_382358830.1">
    <property type="nucleotide sequence ID" value="NZ_JBHTGR010000020.1"/>
</dbReference>
<protein>
    <recommendedName>
        <fullName evidence="3">DUF3224 domain-containing protein</fullName>
    </recommendedName>
</protein>
<evidence type="ECO:0000313" key="1">
    <source>
        <dbReference type="EMBL" id="MFC7747311.1"/>
    </source>
</evidence>
<evidence type="ECO:0000313" key="2">
    <source>
        <dbReference type="Proteomes" id="UP001596620"/>
    </source>
</evidence>
<keyword evidence="2" id="KW-1185">Reference proteome</keyword>
<proteinExistence type="predicted"/>
<organism evidence="1 2">
    <name type="scientific">Lentibacillus kimchii</name>
    <dbReference type="NCBI Taxonomy" id="1542911"/>
    <lineage>
        <taxon>Bacteria</taxon>
        <taxon>Bacillati</taxon>
        <taxon>Bacillota</taxon>
        <taxon>Bacilli</taxon>
        <taxon>Bacillales</taxon>
        <taxon>Bacillaceae</taxon>
        <taxon>Lentibacillus</taxon>
    </lineage>
</organism>
<sequence>MSTASVYLGDTGSSEEYWSDATDDLNADGLSGPTCTRSFHVSNSTLMHYGTTSTGISGLFKKYAPRLLGYFGASGMVSGIAGGLNHLSGNSGYELKVTFQHGTTEVFDGFTWVEHTGYHIVSQSITVY</sequence>
<accession>A0ABW2UW77</accession>
<comment type="caution">
    <text evidence="1">The sequence shown here is derived from an EMBL/GenBank/DDBJ whole genome shotgun (WGS) entry which is preliminary data.</text>
</comment>
<evidence type="ECO:0008006" key="3">
    <source>
        <dbReference type="Google" id="ProtNLM"/>
    </source>
</evidence>
<gene>
    <name evidence="1" type="ORF">ACFQU8_08700</name>
</gene>
<dbReference type="Proteomes" id="UP001596620">
    <property type="component" value="Unassembled WGS sequence"/>
</dbReference>
<name>A0ABW2UW77_9BACI</name>
<dbReference type="EMBL" id="JBHTGR010000020">
    <property type="protein sequence ID" value="MFC7747311.1"/>
    <property type="molecule type" value="Genomic_DNA"/>
</dbReference>
<reference evidence="2" key="1">
    <citation type="journal article" date="2019" name="Int. J. Syst. Evol. Microbiol.">
        <title>The Global Catalogue of Microorganisms (GCM) 10K type strain sequencing project: providing services to taxonomists for standard genome sequencing and annotation.</title>
        <authorList>
            <consortium name="The Broad Institute Genomics Platform"/>
            <consortium name="The Broad Institute Genome Sequencing Center for Infectious Disease"/>
            <person name="Wu L."/>
            <person name="Ma J."/>
        </authorList>
    </citation>
    <scope>NUCLEOTIDE SEQUENCE [LARGE SCALE GENOMIC DNA]</scope>
    <source>
        <strain evidence="2">JCM 30234</strain>
    </source>
</reference>